<keyword evidence="2" id="KW-1185">Reference proteome</keyword>
<dbReference type="KEGG" id="vai:BU251_06495"/>
<organism evidence="1 2">
    <name type="scientific">Velamenicoccus archaeovorus</name>
    <dbReference type="NCBI Taxonomy" id="1930593"/>
    <lineage>
        <taxon>Bacteria</taxon>
        <taxon>Pseudomonadati</taxon>
        <taxon>Candidatus Omnitrophota</taxon>
        <taxon>Candidatus Velamenicoccus</taxon>
    </lineage>
</organism>
<name>A0A410P5C0_VELA1</name>
<dbReference type="OrthoDB" id="595481at2"/>
<dbReference type="EMBL" id="CP019384">
    <property type="protein sequence ID" value="QAT17395.1"/>
    <property type="molecule type" value="Genomic_DNA"/>
</dbReference>
<sequence>MRKIKLTREEQAIEDSLEEFVPVDRNEYEQIVQAIAARKKDTVLNIRVNSHDLANIKHKAQRLGIKYQTFLSELIHRIAQAQ</sequence>
<accession>A0A410P5C0</accession>
<evidence type="ECO:0000313" key="1">
    <source>
        <dbReference type="EMBL" id="QAT17395.1"/>
    </source>
</evidence>
<proteinExistence type="predicted"/>
<gene>
    <name evidence="1" type="ORF">BU251_06495</name>
</gene>
<dbReference type="AlphaFoldDB" id="A0A410P5C0"/>
<evidence type="ECO:0000313" key="2">
    <source>
        <dbReference type="Proteomes" id="UP000287243"/>
    </source>
</evidence>
<dbReference type="Proteomes" id="UP000287243">
    <property type="component" value="Chromosome"/>
</dbReference>
<dbReference type="RefSeq" id="WP_128700220.1">
    <property type="nucleotide sequence ID" value="NZ_CP019384.1"/>
</dbReference>
<protein>
    <submittedName>
        <fullName evidence="1">Large-conductance mechanosensitive channel</fullName>
    </submittedName>
</protein>
<reference evidence="1 2" key="1">
    <citation type="submission" date="2017-01" db="EMBL/GenBank/DDBJ databases">
        <title>First insights into the biology of 'candidatus Vampirococcus archaeovorus'.</title>
        <authorList>
            <person name="Kizina J."/>
            <person name="Jordan S."/>
            <person name="Stueber K."/>
            <person name="Reinhardt R."/>
            <person name="Harder J."/>
        </authorList>
    </citation>
    <scope>NUCLEOTIDE SEQUENCE [LARGE SCALE GENOMIC DNA]</scope>
    <source>
        <strain evidence="1 2">LiM</strain>
    </source>
</reference>